<dbReference type="NCBIfam" id="TIGR00054">
    <property type="entry name" value="RIP metalloprotease RseP"/>
    <property type="match status" value="1"/>
</dbReference>
<dbReference type="InterPro" id="IPR041489">
    <property type="entry name" value="PDZ_6"/>
</dbReference>
<keyword evidence="7 11" id="KW-0862">Zinc</keyword>
<evidence type="ECO:0000313" key="14">
    <source>
        <dbReference type="Proteomes" id="UP000246569"/>
    </source>
</evidence>
<evidence type="ECO:0000313" key="13">
    <source>
        <dbReference type="EMBL" id="PWV63517.1"/>
    </source>
</evidence>
<dbReference type="PANTHER" id="PTHR42837:SF2">
    <property type="entry name" value="MEMBRANE METALLOPROTEASE ARASP2, CHLOROPLASTIC-RELATED"/>
    <property type="match status" value="1"/>
</dbReference>
<dbReference type="GO" id="GO:0006508">
    <property type="term" value="P:proteolysis"/>
    <property type="evidence" value="ECO:0007669"/>
    <property type="project" value="UniProtKB-KW"/>
</dbReference>
<feature type="transmembrane region" description="Helical" evidence="11">
    <location>
        <begin position="372"/>
        <end position="395"/>
    </location>
</feature>
<dbReference type="SMART" id="SM00228">
    <property type="entry name" value="PDZ"/>
    <property type="match status" value="2"/>
</dbReference>
<dbReference type="Proteomes" id="UP000246569">
    <property type="component" value="Unassembled WGS sequence"/>
</dbReference>
<evidence type="ECO:0000256" key="10">
    <source>
        <dbReference type="ARBA" id="ARBA00023136"/>
    </source>
</evidence>
<comment type="similarity">
    <text evidence="3 11">Belongs to the peptidase M50B family.</text>
</comment>
<evidence type="ECO:0000256" key="3">
    <source>
        <dbReference type="ARBA" id="ARBA00007931"/>
    </source>
</evidence>
<feature type="transmembrane region" description="Helical" evidence="11">
    <location>
        <begin position="6"/>
        <end position="29"/>
    </location>
</feature>
<evidence type="ECO:0000256" key="11">
    <source>
        <dbReference type="RuleBase" id="RU362031"/>
    </source>
</evidence>
<evidence type="ECO:0000256" key="6">
    <source>
        <dbReference type="ARBA" id="ARBA00022801"/>
    </source>
</evidence>
<evidence type="ECO:0000259" key="12">
    <source>
        <dbReference type="SMART" id="SM00228"/>
    </source>
</evidence>
<evidence type="ECO:0000256" key="5">
    <source>
        <dbReference type="ARBA" id="ARBA00022692"/>
    </source>
</evidence>
<name>A0A317MY02_9GAMM</name>
<dbReference type="InterPro" id="IPR008915">
    <property type="entry name" value="Peptidase_M50"/>
</dbReference>
<dbReference type="InterPro" id="IPR036034">
    <property type="entry name" value="PDZ_sf"/>
</dbReference>
<evidence type="ECO:0000256" key="8">
    <source>
        <dbReference type="ARBA" id="ARBA00022989"/>
    </source>
</evidence>
<dbReference type="EC" id="3.4.24.-" evidence="11"/>
<keyword evidence="4 13" id="KW-0645">Protease</keyword>
<comment type="caution">
    <text evidence="13">The sequence shown here is derived from an EMBL/GenBank/DDBJ whole genome shotgun (WGS) entry which is preliminary data.</text>
</comment>
<reference evidence="13 14" key="1">
    <citation type="submission" date="2018-05" db="EMBL/GenBank/DDBJ databases">
        <title>Genomic Encyclopedia of Type Strains, Phase IV (KMG-IV): sequencing the most valuable type-strain genomes for metagenomic binning, comparative biology and taxonomic classification.</title>
        <authorList>
            <person name="Goeker M."/>
        </authorList>
    </citation>
    <scope>NUCLEOTIDE SEQUENCE [LARGE SCALE GENOMIC DNA]</scope>
    <source>
        <strain evidence="13 14">DSM 23606</strain>
    </source>
</reference>
<dbReference type="GO" id="GO:0004222">
    <property type="term" value="F:metalloendopeptidase activity"/>
    <property type="evidence" value="ECO:0007669"/>
    <property type="project" value="InterPro"/>
</dbReference>
<dbReference type="EMBL" id="QGTJ01000003">
    <property type="protein sequence ID" value="PWV63517.1"/>
    <property type="molecule type" value="Genomic_DNA"/>
</dbReference>
<keyword evidence="9 11" id="KW-0482">Metalloprotease</keyword>
<dbReference type="RefSeq" id="WP_110017991.1">
    <property type="nucleotide sequence ID" value="NZ_QGTJ01000003.1"/>
</dbReference>
<feature type="domain" description="PDZ" evidence="12">
    <location>
        <begin position="107"/>
        <end position="187"/>
    </location>
</feature>
<keyword evidence="6 11" id="KW-0378">Hydrolase</keyword>
<dbReference type="InterPro" id="IPR001478">
    <property type="entry name" value="PDZ"/>
</dbReference>
<keyword evidence="10 11" id="KW-0472">Membrane</keyword>
<dbReference type="GO" id="GO:0016020">
    <property type="term" value="C:membrane"/>
    <property type="evidence" value="ECO:0007669"/>
    <property type="project" value="UniProtKB-SubCell"/>
</dbReference>
<dbReference type="OrthoDB" id="9782003at2"/>
<dbReference type="CDD" id="cd06163">
    <property type="entry name" value="S2P-M50_PDZ_RseP-like"/>
    <property type="match status" value="1"/>
</dbReference>
<evidence type="ECO:0000256" key="2">
    <source>
        <dbReference type="ARBA" id="ARBA00004141"/>
    </source>
</evidence>
<evidence type="ECO:0000256" key="9">
    <source>
        <dbReference type="ARBA" id="ARBA00023049"/>
    </source>
</evidence>
<keyword evidence="5 11" id="KW-0812">Transmembrane</keyword>
<protein>
    <recommendedName>
        <fullName evidence="11">Zinc metalloprotease</fullName>
        <ecNumber evidence="11">3.4.24.-</ecNumber>
    </recommendedName>
</protein>
<keyword evidence="11" id="KW-0479">Metal-binding</keyword>
<dbReference type="AlphaFoldDB" id="A0A317MY02"/>
<sequence>MGQPLLSFLALIVTLGVLITVHEFGHFWVARRCGVRVLRFSVGFGRPLWRRLGRDGVEYVIGAIPLGGYVRMLDGREGEVPAGSEAQAFDRQPVARRFAIVAAGPLFNFIFAILAYCVLFSSGVPQVRPVLSAPPAGTAAAVAGFQEGDEVVSIDGEGAGSLDLVLMRLAELAKPGGTLEIRVRDQYGQPANRSLALPEDFAANGDMLSTLGLLPYRPRLPAVIGGLIAEGAGAAAGLQVGDRVVSVDGERIGDWEQWAARVRAHPGQAMQVTVEHDDVARTLTLIPAVRDTPRGKEGLAGVHAAVPQDLADSLRVVVRYGPFEAAAAAVTKTWEMSAFTLRMLGRMLVGEASLDNLSGPLTIAQMAGQSAAVGWSAFLSFLALVSISLGVLNLLPVPVLDGGHLAWYCVEMVKGSPVSEAVQGVGQRIGLALLLALMGLAFYNDLARLLGP</sequence>
<organism evidence="13 14">
    <name type="scientific">Plasticicumulans acidivorans</name>
    <dbReference type="NCBI Taxonomy" id="886464"/>
    <lineage>
        <taxon>Bacteria</taxon>
        <taxon>Pseudomonadati</taxon>
        <taxon>Pseudomonadota</taxon>
        <taxon>Gammaproteobacteria</taxon>
        <taxon>Candidatus Competibacteraceae</taxon>
        <taxon>Plasticicumulans</taxon>
    </lineage>
</organism>
<feature type="transmembrane region" description="Helical" evidence="11">
    <location>
        <begin position="425"/>
        <end position="443"/>
    </location>
</feature>
<evidence type="ECO:0000256" key="7">
    <source>
        <dbReference type="ARBA" id="ARBA00022833"/>
    </source>
</evidence>
<dbReference type="Gene3D" id="2.30.42.10">
    <property type="match status" value="2"/>
</dbReference>
<keyword evidence="8 11" id="KW-1133">Transmembrane helix</keyword>
<gene>
    <name evidence="13" type="ORF">C7443_103448</name>
</gene>
<dbReference type="Pfam" id="PF17820">
    <property type="entry name" value="PDZ_6"/>
    <property type="match status" value="1"/>
</dbReference>
<dbReference type="Pfam" id="PF02163">
    <property type="entry name" value="Peptidase_M50"/>
    <property type="match status" value="1"/>
</dbReference>
<accession>A0A317MY02</accession>
<evidence type="ECO:0000256" key="1">
    <source>
        <dbReference type="ARBA" id="ARBA00001947"/>
    </source>
</evidence>
<proteinExistence type="inferred from homology"/>
<keyword evidence="14" id="KW-1185">Reference proteome</keyword>
<dbReference type="InterPro" id="IPR004387">
    <property type="entry name" value="Pept_M50_Zn"/>
</dbReference>
<dbReference type="PANTHER" id="PTHR42837">
    <property type="entry name" value="REGULATOR OF SIGMA-E PROTEASE RSEP"/>
    <property type="match status" value="1"/>
</dbReference>
<dbReference type="GO" id="GO:0046872">
    <property type="term" value="F:metal ion binding"/>
    <property type="evidence" value="ECO:0007669"/>
    <property type="project" value="UniProtKB-KW"/>
</dbReference>
<dbReference type="SUPFAM" id="SSF50156">
    <property type="entry name" value="PDZ domain-like"/>
    <property type="match status" value="2"/>
</dbReference>
<feature type="transmembrane region" description="Helical" evidence="11">
    <location>
        <begin position="98"/>
        <end position="119"/>
    </location>
</feature>
<feature type="domain" description="PDZ" evidence="12">
    <location>
        <begin position="204"/>
        <end position="278"/>
    </location>
</feature>
<evidence type="ECO:0000256" key="4">
    <source>
        <dbReference type="ARBA" id="ARBA00022670"/>
    </source>
</evidence>
<comment type="subcellular location">
    <subcellularLocation>
        <location evidence="2">Membrane</location>
        <topology evidence="2">Multi-pass membrane protein</topology>
    </subcellularLocation>
</comment>
<comment type="cofactor">
    <cofactor evidence="1 11">
        <name>Zn(2+)</name>
        <dbReference type="ChEBI" id="CHEBI:29105"/>
    </cofactor>
</comment>